<accession>A0A939BUK0</accession>
<dbReference type="PANTHER" id="PTHR21015">
    <property type="entry name" value="UDP-N-ACETYLGLUCOSAMINE--N-ACETYLMURAMYL-(PENTAPEPTIDE) PYROPHOSPHORYL-UNDECAPRENOL N-ACETYLGLUCOSAMINE TRANSFERASE 1"/>
    <property type="match status" value="1"/>
</dbReference>
<dbReference type="GO" id="GO:0016758">
    <property type="term" value="F:hexosyltransferase activity"/>
    <property type="evidence" value="ECO:0007669"/>
    <property type="project" value="UniProtKB-ARBA"/>
</dbReference>
<organism evidence="3 4">
    <name type="scientific">Brevibacillus fulvus</name>
    <dbReference type="NCBI Taxonomy" id="1125967"/>
    <lineage>
        <taxon>Bacteria</taxon>
        <taxon>Bacillati</taxon>
        <taxon>Bacillota</taxon>
        <taxon>Bacilli</taxon>
        <taxon>Bacillales</taxon>
        <taxon>Paenibacillaceae</taxon>
        <taxon>Brevibacillus</taxon>
    </lineage>
</organism>
<keyword evidence="4" id="KW-1185">Reference proteome</keyword>
<dbReference type="PANTHER" id="PTHR21015:SF22">
    <property type="entry name" value="GLYCOSYLTRANSFERASE"/>
    <property type="match status" value="1"/>
</dbReference>
<dbReference type="RefSeq" id="WP_204517374.1">
    <property type="nucleotide sequence ID" value="NZ_BAABIN010000038.1"/>
</dbReference>
<comment type="caution">
    <text evidence="3">The sequence shown here is derived from an EMBL/GenBank/DDBJ whole genome shotgun (WGS) entry which is preliminary data.</text>
</comment>
<dbReference type="InterPro" id="IPR010610">
    <property type="entry name" value="EryCIII-like_C"/>
</dbReference>
<dbReference type="Proteomes" id="UP000717624">
    <property type="component" value="Unassembled WGS sequence"/>
</dbReference>
<protein>
    <submittedName>
        <fullName evidence="3">UDP:flavonoid glycosyltransferase YjiC (YdhE family)</fullName>
    </submittedName>
</protein>
<evidence type="ECO:0000259" key="2">
    <source>
        <dbReference type="Pfam" id="PF06722"/>
    </source>
</evidence>
<dbReference type="AlphaFoldDB" id="A0A939BUK0"/>
<dbReference type="Pfam" id="PF06722">
    <property type="entry name" value="EryCIII-like_C"/>
    <property type="match status" value="1"/>
</dbReference>
<gene>
    <name evidence="3" type="ORF">JOD01_001251</name>
</gene>
<dbReference type="InterPro" id="IPR002213">
    <property type="entry name" value="UDP_glucos_trans"/>
</dbReference>
<dbReference type="GO" id="GO:0008194">
    <property type="term" value="F:UDP-glycosyltransferase activity"/>
    <property type="evidence" value="ECO:0007669"/>
    <property type="project" value="InterPro"/>
</dbReference>
<dbReference type="EMBL" id="JAFBEB010000003">
    <property type="protein sequence ID" value="MBM7589651.1"/>
    <property type="molecule type" value="Genomic_DNA"/>
</dbReference>
<feature type="domain" description="Erythromycin biosynthesis protein CIII-like C-terminal" evidence="2">
    <location>
        <begin position="266"/>
        <end position="370"/>
    </location>
</feature>
<evidence type="ECO:0000313" key="4">
    <source>
        <dbReference type="Proteomes" id="UP000717624"/>
    </source>
</evidence>
<evidence type="ECO:0000256" key="1">
    <source>
        <dbReference type="ARBA" id="ARBA00023136"/>
    </source>
</evidence>
<proteinExistence type="predicted"/>
<keyword evidence="1" id="KW-0472">Membrane</keyword>
<dbReference type="CDD" id="cd03784">
    <property type="entry name" value="GT1_Gtf-like"/>
    <property type="match status" value="1"/>
</dbReference>
<evidence type="ECO:0000313" key="3">
    <source>
        <dbReference type="EMBL" id="MBM7589651.1"/>
    </source>
</evidence>
<sequence length="395" mass="44444">MTRRVFFGLSGGLGPVIRCMPIADLYKRAGAEVSFSIYGENAIALIENAGYCHLRDDDPTMPDPLKLIESSPVFYDMDHYYAQMGLLDKRFAEAWIIHRINMLKQLQPDIVFADMSPQTVLAARYLGIPVIAITQACFHPQGQRVRHWSAAPRNLPKVTPVINKVLDLLDMPRIHQMEELLAGDLNIVPGIPEFDPIQSGQAYYVGPLEQKMQGELKEDAPDILLYPGRLQDSAGSSGLQLIETMIRALADQPYRVLLSTNEELPADVLASLPPNIQRIRFFSAELLARARLFIHHGGHGSCMSAIMHGVPSLVIPTHSEREYNARKVWELGVGEYLLPGCFTADHLNQMATFIMEDQYRDRAIELRETVMKRKYAGAAGVYQLAERHIAQQHRF</sequence>
<reference evidence="3" key="1">
    <citation type="submission" date="2021-01" db="EMBL/GenBank/DDBJ databases">
        <title>Genomic Encyclopedia of Type Strains, Phase IV (KMG-IV): sequencing the most valuable type-strain genomes for metagenomic binning, comparative biology and taxonomic classification.</title>
        <authorList>
            <person name="Goeker M."/>
        </authorList>
    </citation>
    <scope>NUCLEOTIDE SEQUENCE</scope>
    <source>
        <strain evidence="3">DSM 25523</strain>
    </source>
</reference>
<dbReference type="SUPFAM" id="SSF53756">
    <property type="entry name" value="UDP-Glycosyltransferase/glycogen phosphorylase"/>
    <property type="match status" value="1"/>
</dbReference>
<name>A0A939BUK0_9BACL</name>
<dbReference type="Gene3D" id="3.40.50.2000">
    <property type="entry name" value="Glycogen Phosphorylase B"/>
    <property type="match status" value="2"/>
</dbReference>